<feature type="region of interest" description="Disordered" evidence="1">
    <location>
        <begin position="1"/>
        <end position="129"/>
    </location>
</feature>
<feature type="transmembrane region" description="Helical" evidence="2">
    <location>
        <begin position="352"/>
        <end position="370"/>
    </location>
</feature>
<evidence type="ECO:0000256" key="1">
    <source>
        <dbReference type="SAM" id="MobiDB-lite"/>
    </source>
</evidence>
<dbReference type="EMBL" id="MU003784">
    <property type="protein sequence ID" value="KAF2722169.1"/>
    <property type="molecule type" value="Genomic_DNA"/>
</dbReference>
<organism evidence="3 4">
    <name type="scientific">Polychaeton citri CBS 116435</name>
    <dbReference type="NCBI Taxonomy" id="1314669"/>
    <lineage>
        <taxon>Eukaryota</taxon>
        <taxon>Fungi</taxon>
        <taxon>Dikarya</taxon>
        <taxon>Ascomycota</taxon>
        <taxon>Pezizomycotina</taxon>
        <taxon>Dothideomycetes</taxon>
        <taxon>Dothideomycetidae</taxon>
        <taxon>Capnodiales</taxon>
        <taxon>Capnodiaceae</taxon>
        <taxon>Polychaeton</taxon>
    </lineage>
</organism>
<evidence type="ECO:0000313" key="4">
    <source>
        <dbReference type="Proteomes" id="UP000799441"/>
    </source>
</evidence>
<feature type="compositionally biased region" description="Low complexity" evidence="1">
    <location>
        <begin position="14"/>
        <end position="28"/>
    </location>
</feature>
<name>A0A9P4Q9A7_9PEZI</name>
<gene>
    <name evidence="3" type="ORF">K431DRAFT_345681</name>
</gene>
<evidence type="ECO:0000256" key="2">
    <source>
        <dbReference type="SAM" id="Phobius"/>
    </source>
</evidence>
<reference evidence="3" key="1">
    <citation type="journal article" date="2020" name="Stud. Mycol.">
        <title>101 Dothideomycetes genomes: a test case for predicting lifestyles and emergence of pathogens.</title>
        <authorList>
            <person name="Haridas S."/>
            <person name="Albert R."/>
            <person name="Binder M."/>
            <person name="Bloem J."/>
            <person name="Labutti K."/>
            <person name="Salamov A."/>
            <person name="Andreopoulos B."/>
            <person name="Baker S."/>
            <person name="Barry K."/>
            <person name="Bills G."/>
            <person name="Bluhm B."/>
            <person name="Cannon C."/>
            <person name="Castanera R."/>
            <person name="Culley D."/>
            <person name="Daum C."/>
            <person name="Ezra D."/>
            <person name="Gonzalez J."/>
            <person name="Henrissat B."/>
            <person name="Kuo A."/>
            <person name="Liang C."/>
            <person name="Lipzen A."/>
            <person name="Lutzoni F."/>
            <person name="Magnuson J."/>
            <person name="Mondo S."/>
            <person name="Nolan M."/>
            <person name="Ohm R."/>
            <person name="Pangilinan J."/>
            <person name="Park H.-J."/>
            <person name="Ramirez L."/>
            <person name="Alfaro M."/>
            <person name="Sun H."/>
            <person name="Tritt A."/>
            <person name="Yoshinaga Y."/>
            <person name="Zwiers L.-H."/>
            <person name="Turgeon B."/>
            <person name="Goodwin S."/>
            <person name="Spatafora J."/>
            <person name="Crous P."/>
            <person name="Grigoriev I."/>
        </authorList>
    </citation>
    <scope>NUCLEOTIDE SEQUENCE</scope>
    <source>
        <strain evidence="3">CBS 116435</strain>
    </source>
</reference>
<accession>A0A9P4Q9A7</accession>
<feature type="compositionally biased region" description="Low complexity" evidence="1">
    <location>
        <begin position="112"/>
        <end position="124"/>
    </location>
</feature>
<evidence type="ECO:0000313" key="3">
    <source>
        <dbReference type="EMBL" id="KAF2722169.1"/>
    </source>
</evidence>
<keyword evidence="2" id="KW-0472">Membrane</keyword>
<keyword evidence="2" id="KW-0812">Transmembrane</keyword>
<keyword evidence="2" id="KW-1133">Transmembrane helix</keyword>
<keyword evidence="4" id="KW-1185">Reference proteome</keyword>
<dbReference type="AlphaFoldDB" id="A0A9P4Q9A7"/>
<comment type="caution">
    <text evidence="3">The sequence shown here is derived from an EMBL/GenBank/DDBJ whole genome shotgun (WGS) entry which is preliminary data.</text>
</comment>
<sequence length="371" mass="41964">MSDIGDIGTDKMEAAAAQQQQQQQQQQQVEDTSSSGEADMDLDLSESDLEDEHNDLSLKRSKRIVMMFNPKDESSEKEEKQNEHDPSSLSTPESVVRHKTPPKELNDDEATSAESSSSEGSATAQDDIDHDSIHAMELNQFKKKRDDSPSMSRYLRGKNINDVAFPDGHDAFAQNSSTSAWEIPLSKPDFNELYQRGFPCVCISDIVDSFTYHIYGEEEIMRVAEHVAIVFVTVFLVHERLTKSLGMEGMQIYSMRHEDENVPYPYAEVCSRIIRYRAYPEACDATSTKESVASMQDLTMQTLFALETVRRVNKFLQVEINLKKAAEQSTLARKSLTHEAINNKVKLEWVEWLIPAIVGLLAVGVMLYCYN</sequence>
<protein>
    <submittedName>
        <fullName evidence="3">Uncharacterized protein</fullName>
    </submittedName>
</protein>
<dbReference type="Proteomes" id="UP000799441">
    <property type="component" value="Unassembled WGS sequence"/>
</dbReference>
<feature type="compositionally biased region" description="Acidic residues" evidence="1">
    <location>
        <begin position="38"/>
        <end position="53"/>
    </location>
</feature>
<proteinExistence type="predicted"/>
<feature type="compositionally biased region" description="Basic and acidic residues" evidence="1">
    <location>
        <begin position="70"/>
        <end position="86"/>
    </location>
</feature>